<dbReference type="GO" id="GO:0046872">
    <property type="term" value="F:metal ion binding"/>
    <property type="evidence" value="ECO:0007669"/>
    <property type="project" value="InterPro"/>
</dbReference>
<dbReference type="PANTHER" id="PTHR30204:SF97">
    <property type="entry name" value="MERR FAMILY REGULATORY PROTEIN"/>
    <property type="match status" value="1"/>
</dbReference>
<keyword evidence="1" id="KW-0238">DNA-binding</keyword>
<dbReference type="Proteomes" id="UP000614996">
    <property type="component" value="Unassembled WGS sequence"/>
</dbReference>
<comment type="caution">
    <text evidence="4">The sequence shown here is derived from an EMBL/GenBank/DDBJ whole genome shotgun (WGS) entry which is preliminary data.</text>
</comment>
<gene>
    <name evidence="4" type="ORF">NUM_62020</name>
</gene>
<dbReference type="SUPFAM" id="SSF46955">
    <property type="entry name" value="Putative DNA-binding domain"/>
    <property type="match status" value="1"/>
</dbReference>
<proteinExistence type="predicted"/>
<dbReference type="RefSeq" id="WP_207128533.1">
    <property type="nucleotide sequence ID" value="NZ_BOPO01000128.1"/>
</dbReference>
<name>A0A8J4ALI9_9ACTN</name>
<evidence type="ECO:0000313" key="5">
    <source>
        <dbReference type="Proteomes" id="UP000614996"/>
    </source>
</evidence>
<dbReference type="PROSITE" id="PS50937">
    <property type="entry name" value="HTH_MERR_2"/>
    <property type="match status" value="1"/>
</dbReference>
<feature type="domain" description="HTH merR-type" evidence="3">
    <location>
        <begin position="7"/>
        <end position="76"/>
    </location>
</feature>
<evidence type="ECO:0000259" key="3">
    <source>
        <dbReference type="PROSITE" id="PS50937"/>
    </source>
</evidence>
<dbReference type="Gene3D" id="1.10.1240.10">
    <property type="entry name" value="Methionine synthase domain"/>
    <property type="match status" value="1"/>
</dbReference>
<dbReference type="InterPro" id="IPR003759">
    <property type="entry name" value="Cbl-bd_cap"/>
</dbReference>
<dbReference type="InterPro" id="IPR036594">
    <property type="entry name" value="Meth_synthase_dom"/>
</dbReference>
<organism evidence="4 5">
    <name type="scientific">Actinocatenispora comari</name>
    <dbReference type="NCBI Taxonomy" id="2807577"/>
    <lineage>
        <taxon>Bacteria</taxon>
        <taxon>Bacillati</taxon>
        <taxon>Actinomycetota</taxon>
        <taxon>Actinomycetes</taxon>
        <taxon>Micromonosporales</taxon>
        <taxon>Micromonosporaceae</taxon>
        <taxon>Actinocatenispora</taxon>
    </lineage>
</organism>
<accession>A0A8J4ALI9</accession>
<dbReference type="Gene3D" id="3.40.50.280">
    <property type="entry name" value="Cobalamin-binding domain"/>
    <property type="match status" value="1"/>
</dbReference>
<dbReference type="Pfam" id="PF02607">
    <property type="entry name" value="B12-binding_2"/>
    <property type="match status" value="1"/>
</dbReference>
<dbReference type="SUPFAM" id="SSF52242">
    <property type="entry name" value="Cobalamin (vitamin B12)-binding domain"/>
    <property type="match status" value="1"/>
</dbReference>
<protein>
    <submittedName>
        <fullName evidence="4">Transcriptional regulator</fullName>
    </submittedName>
</protein>
<dbReference type="AlphaFoldDB" id="A0A8J4ALI9"/>
<evidence type="ECO:0000256" key="2">
    <source>
        <dbReference type="SAM" id="MobiDB-lite"/>
    </source>
</evidence>
<dbReference type="SMART" id="SM00422">
    <property type="entry name" value="HTH_MERR"/>
    <property type="match status" value="1"/>
</dbReference>
<dbReference type="PANTHER" id="PTHR30204">
    <property type="entry name" value="REDOX-CYCLING DRUG-SENSING TRANSCRIPTIONAL ACTIVATOR SOXR"/>
    <property type="match status" value="1"/>
</dbReference>
<reference evidence="5" key="1">
    <citation type="journal article" date="2021" name="Int. J. Syst. Evol. Microbiol.">
        <title>Actinocatenispora comari sp. nov., an endophytic actinomycete isolated from aerial parts of Comarum salesowianum.</title>
        <authorList>
            <person name="Oyunbileg N."/>
            <person name="Iizaka Y."/>
            <person name="Hamada M."/>
            <person name="Davaapurev B.O."/>
            <person name="Fukumoto A."/>
            <person name="Tsetseg B."/>
            <person name="Kato F."/>
            <person name="Tamura T."/>
            <person name="Batkhuu J."/>
            <person name="Anzai Y."/>
        </authorList>
    </citation>
    <scope>NUCLEOTIDE SEQUENCE [LARGE SCALE GENOMIC DNA]</scope>
    <source>
        <strain evidence="5">NUM-2625</strain>
    </source>
</reference>
<evidence type="ECO:0000313" key="4">
    <source>
        <dbReference type="EMBL" id="GIL30948.1"/>
    </source>
</evidence>
<dbReference type="InterPro" id="IPR047057">
    <property type="entry name" value="MerR_fam"/>
</dbReference>
<dbReference type="Pfam" id="PF13411">
    <property type="entry name" value="MerR_1"/>
    <property type="match status" value="1"/>
</dbReference>
<dbReference type="InterPro" id="IPR036724">
    <property type="entry name" value="Cobalamin-bd_sf"/>
</dbReference>
<keyword evidence="5" id="KW-1185">Reference proteome</keyword>
<dbReference type="GO" id="GO:0003677">
    <property type="term" value="F:DNA binding"/>
    <property type="evidence" value="ECO:0007669"/>
    <property type="project" value="UniProtKB-KW"/>
</dbReference>
<feature type="region of interest" description="Disordered" evidence="2">
    <location>
        <begin position="72"/>
        <end position="95"/>
    </location>
</feature>
<sequence length="293" mass="31221">MSDDERSLSAGEVARKLGVAVTTIRTWDRRYGLGPARRETGKHRRYDSADLARLQLMRQLTVDGVAPAEAARIARQSPPGSTASDTDARPATATAGVEVRGLRRAALALDVGQLDRLLTRALRHGVVSAWTTLMAPALIDIGRRHARTGRYVEVEHLLSNAVSRALAGIPRANTRPTVLLACGPDEQHTLALEATAAALSEVGVGSRMLGARVPVSALSAAITKSGARAVVLWSHRLHREDRRQLEAATAARPRPPIVAACGPGWLARPTPAGVAAPTDLVELLDLLRQPALH</sequence>
<dbReference type="GO" id="GO:0031419">
    <property type="term" value="F:cobalamin binding"/>
    <property type="evidence" value="ECO:0007669"/>
    <property type="project" value="InterPro"/>
</dbReference>
<dbReference type="EMBL" id="BOPO01000128">
    <property type="protein sequence ID" value="GIL30948.1"/>
    <property type="molecule type" value="Genomic_DNA"/>
</dbReference>
<dbReference type="Gene3D" id="1.10.1660.10">
    <property type="match status" value="1"/>
</dbReference>
<dbReference type="GO" id="GO:0003700">
    <property type="term" value="F:DNA-binding transcription factor activity"/>
    <property type="evidence" value="ECO:0007669"/>
    <property type="project" value="InterPro"/>
</dbReference>
<dbReference type="InterPro" id="IPR009061">
    <property type="entry name" value="DNA-bd_dom_put_sf"/>
</dbReference>
<evidence type="ECO:0000256" key="1">
    <source>
        <dbReference type="ARBA" id="ARBA00023125"/>
    </source>
</evidence>
<dbReference type="InterPro" id="IPR000551">
    <property type="entry name" value="MerR-type_HTH_dom"/>
</dbReference>